<feature type="chain" id="PRO_5041738772" evidence="4">
    <location>
        <begin position="26"/>
        <end position="352"/>
    </location>
</feature>
<dbReference type="InterPro" id="IPR013151">
    <property type="entry name" value="Immunoglobulin_dom"/>
</dbReference>
<evidence type="ECO:0000313" key="6">
    <source>
        <dbReference type="Proteomes" id="UP001190640"/>
    </source>
</evidence>
<keyword evidence="3" id="KW-0812">Transmembrane</keyword>
<evidence type="ECO:0000259" key="5">
    <source>
        <dbReference type="PROSITE" id="PS50835"/>
    </source>
</evidence>
<accession>A0AA97JPV6</accession>
<dbReference type="SUPFAM" id="SSF48726">
    <property type="entry name" value="Immunoglobulin"/>
    <property type="match status" value="2"/>
</dbReference>
<dbReference type="Pfam" id="PF00047">
    <property type="entry name" value="ig"/>
    <property type="match status" value="1"/>
</dbReference>
<feature type="domain" description="Ig-like" evidence="5">
    <location>
        <begin position="186"/>
        <end position="286"/>
    </location>
</feature>
<dbReference type="CTD" id="133418"/>
<keyword evidence="6" id="KW-1185">Reference proteome</keyword>
<dbReference type="InterPro" id="IPR007110">
    <property type="entry name" value="Ig-like_dom"/>
</dbReference>
<feature type="signal peptide" evidence="4">
    <location>
        <begin position="1"/>
        <end position="25"/>
    </location>
</feature>
<feature type="compositionally biased region" description="Polar residues" evidence="2">
    <location>
        <begin position="33"/>
        <end position="45"/>
    </location>
</feature>
<keyword evidence="1" id="KW-0393">Immunoglobulin domain</keyword>
<evidence type="ECO:0000256" key="1">
    <source>
        <dbReference type="ARBA" id="ARBA00023319"/>
    </source>
</evidence>
<feature type="region of interest" description="Disordered" evidence="2">
    <location>
        <begin position="318"/>
        <end position="352"/>
    </location>
</feature>
<dbReference type="InterPro" id="IPR013783">
    <property type="entry name" value="Ig-like_fold"/>
</dbReference>
<dbReference type="PROSITE" id="PS50835">
    <property type="entry name" value="IG_LIKE"/>
    <property type="match status" value="2"/>
</dbReference>
<keyword evidence="4" id="KW-0732">Signal</keyword>
<evidence type="ECO:0000256" key="4">
    <source>
        <dbReference type="SAM" id="SignalP"/>
    </source>
</evidence>
<dbReference type="Proteomes" id="UP001190640">
    <property type="component" value="Chromosome 8"/>
</dbReference>
<sequence length="352" mass="39234">MSFSQARSIPPLLLLLVALLRLSDAGTPAPTATVENTSQQTTDSISKSKELESTTFSPGPSGPSKTTEDAKQQTEAKTPDLEAVKYNITIKEFSTVVKNITLVEPTTLELSCSVDINPSLDKATIEVMWRMGNTTVKDDNVTKGEHQNIWSSQYTVHIKNRDQLGTYTCVFKTKEKSEGRFDVRVPEVGGKSKSLVSYEGDSVVMTCNSGKYVPFDWVWYTMNGSEQAVINDTLRPEKYHVSKKNLNITKLKVLNLTEKDGGVYWCEAVFLQLGESRGNASLKVLTYLVPLKPFLAIAAEVIILVAIIFIYEIYTKKKEPQAEGEKEFEQTEQLKSEDSNGVENSTTRHRKV</sequence>
<keyword evidence="3" id="KW-0472">Membrane</keyword>
<dbReference type="InterPro" id="IPR003599">
    <property type="entry name" value="Ig_sub"/>
</dbReference>
<dbReference type="SMART" id="SM00409">
    <property type="entry name" value="IG"/>
    <property type="match status" value="2"/>
</dbReference>
<feature type="compositionally biased region" description="Low complexity" evidence="2">
    <location>
        <begin position="53"/>
        <end position="65"/>
    </location>
</feature>
<reference evidence="7" key="1">
    <citation type="submission" date="2025-08" db="UniProtKB">
        <authorList>
            <consortium name="RefSeq"/>
        </authorList>
    </citation>
    <scope>IDENTIFICATION</scope>
    <source>
        <tissue evidence="7">Blood</tissue>
    </source>
</reference>
<gene>
    <name evidence="7" type="primary">EMB</name>
</gene>
<dbReference type="KEGG" id="emc:129334199"/>
<protein>
    <submittedName>
        <fullName evidence="7">Embigin</fullName>
    </submittedName>
</protein>
<dbReference type="Gene3D" id="2.60.40.10">
    <property type="entry name" value="Immunoglobulins"/>
    <property type="match status" value="2"/>
</dbReference>
<feature type="region of interest" description="Disordered" evidence="2">
    <location>
        <begin position="28"/>
        <end position="78"/>
    </location>
</feature>
<feature type="domain" description="Ig-like" evidence="5">
    <location>
        <begin position="79"/>
        <end position="169"/>
    </location>
</feature>
<organism evidence="6 7">
    <name type="scientific">Eublepharis macularius</name>
    <name type="common">Leopard gecko</name>
    <name type="synonym">Cyrtodactylus macularius</name>
    <dbReference type="NCBI Taxonomy" id="481883"/>
    <lineage>
        <taxon>Eukaryota</taxon>
        <taxon>Metazoa</taxon>
        <taxon>Chordata</taxon>
        <taxon>Craniata</taxon>
        <taxon>Vertebrata</taxon>
        <taxon>Euteleostomi</taxon>
        <taxon>Lepidosauria</taxon>
        <taxon>Squamata</taxon>
        <taxon>Bifurcata</taxon>
        <taxon>Gekkota</taxon>
        <taxon>Eublepharidae</taxon>
        <taxon>Eublepharinae</taxon>
        <taxon>Eublepharis</taxon>
    </lineage>
</organism>
<name>A0AA97JPV6_EUBMA</name>
<evidence type="ECO:0000256" key="3">
    <source>
        <dbReference type="SAM" id="Phobius"/>
    </source>
</evidence>
<dbReference type="AlphaFoldDB" id="A0AA97JPV6"/>
<evidence type="ECO:0000313" key="7">
    <source>
        <dbReference type="RefSeq" id="XP_054842092.1"/>
    </source>
</evidence>
<dbReference type="GeneID" id="129334199"/>
<dbReference type="InterPro" id="IPR036179">
    <property type="entry name" value="Ig-like_dom_sf"/>
</dbReference>
<dbReference type="RefSeq" id="XP_054842092.1">
    <property type="nucleotide sequence ID" value="XM_054986117.1"/>
</dbReference>
<proteinExistence type="predicted"/>
<dbReference type="CDD" id="cd00096">
    <property type="entry name" value="Ig"/>
    <property type="match status" value="1"/>
</dbReference>
<feature type="compositionally biased region" description="Basic and acidic residues" evidence="2">
    <location>
        <begin position="66"/>
        <end position="78"/>
    </location>
</feature>
<evidence type="ECO:0000256" key="2">
    <source>
        <dbReference type="SAM" id="MobiDB-lite"/>
    </source>
</evidence>
<keyword evidence="3" id="KW-1133">Transmembrane helix</keyword>
<feature type="compositionally biased region" description="Basic and acidic residues" evidence="2">
    <location>
        <begin position="318"/>
        <end position="338"/>
    </location>
</feature>
<feature type="transmembrane region" description="Helical" evidence="3">
    <location>
        <begin position="294"/>
        <end position="314"/>
    </location>
</feature>